<sequence length="79" mass="8843">MPLSMMDTGPCVKVASSFAWKPASFEFPNKWYPFLESGRSIKLPKSLPYLLLCSCLPRFVFGFQSCELTSSFYSQTTGG</sequence>
<dbReference type="AlphaFoldDB" id="A0A0V0HZT0"/>
<evidence type="ECO:0000313" key="1">
    <source>
        <dbReference type="EMBL" id="JAP25401.1"/>
    </source>
</evidence>
<proteinExistence type="predicted"/>
<name>A0A0V0HZT0_SOLCH</name>
<reference evidence="1" key="1">
    <citation type="submission" date="2015-12" db="EMBL/GenBank/DDBJ databases">
        <title>Gene expression during late stages of embryo sac development: a critical building block for successful pollen-pistil interactions.</title>
        <authorList>
            <person name="Liu Y."/>
            <person name="Joly V."/>
            <person name="Sabar M."/>
            <person name="Matton D.P."/>
        </authorList>
    </citation>
    <scope>NUCLEOTIDE SEQUENCE</scope>
</reference>
<organism evidence="1">
    <name type="scientific">Solanum chacoense</name>
    <name type="common">Chaco potato</name>
    <dbReference type="NCBI Taxonomy" id="4108"/>
    <lineage>
        <taxon>Eukaryota</taxon>
        <taxon>Viridiplantae</taxon>
        <taxon>Streptophyta</taxon>
        <taxon>Embryophyta</taxon>
        <taxon>Tracheophyta</taxon>
        <taxon>Spermatophyta</taxon>
        <taxon>Magnoliopsida</taxon>
        <taxon>eudicotyledons</taxon>
        <taxon>Gunneridae</taxon>
        <taxon>Pentapetalae</taxon>
        <taxon>asterids</taxon>
        <taxon>lamiids</taxon>
        <taxon>Solanales</taxon>
        <taxon>Solanaceae</taxon>
        <taxon>Solanoideae</taxon>
        <taxon>Solaneae</taxon>
        <taxon>Solanum</taxon>
    </lineage>
</organism>
<dbReference type="EMBL" id="GEDG01013330">
    <property type="protein sequence ID" value="JAP25401.1"/>
    <property type="molecule type" value="Transcribed_RNA"/>
</dbReference>
<protein>
    <submittedName>
        <fullName evidence="1">Putative ovule protein</fullName>
    </submittedName>
</protein>
<accession>A0A0V0HZT0</accession>